<keyword evidence="1" id="KW-0472">Membrane</keyword>
<proteinExistence type="predicted"/>
<comment type="caution">
    <text evidence="2">The sequence shown here is derived from an EMBL/GenBank/DDBJ whole genome shotgun (WGS) entry which is preliminary data.</text>
</comment>
<evidence type="ECO:0000256" key="1">
    <source>
        <dbReference type="SAM" id="Phobius"/>
    </source>
</evidence>
<sequence>MSRYFEQIIKRSNVKQIQNPKDISWSEFKAELIKESWEVYSPNNQPNLIEYNTQDKKSNSSELFEDKLRKYEERFKDLERRSSAPTAAFGAVCHVFSTTLLGLTAITMANSLASEETVHKLASVLLIFLGASYIVLFLTGRGSHTHNHNHSMEKMVVARLILLPALSPCATTLPVFLAVGNSSSSLVLLAILVLLLSTLAVMITLVTLSFYGASQLKFHWIEKYDKPLVGSVLCLVGFLTYFFHHHDEDHDFVRIPGANMGSSNEYYLNDEGLVHSILRITLKLLPAKCNEYEDFRLPS</sequence>
<dbReference type="PANTHER" id="PTHR36394:SF1">
    <property type="entry name" value="OS01G0277700 PROTEIN"/>
    <property type="match status" value="1"/>
</dbReference>
<organism evidence="2 3">
    <name type="scientific">Ceratopteris richardii</name>
    <name type="common">Triangle waterfern</name>
    <dbReference type="NCBI Taxonomy" id="49495"/>
    <lineage>
        <taxon>Eukaryota</taxon>
        <taxon>Viridiplantae</taxon>
        <taxon>Streptophyta</taxon>
        <taxon>Embryophyta</taxon>
        <taxon>Tracheophyta</taxon>
        <taxon>Polypodiopsida</taxon>
        <taxon>Polypodiidae</taxon>
        <taxon>Polypodiales</taxon>
        <taxon>Pteridineae</taxon>
        <taxon>Pteridaceae</taxon>
        <taxon>Parkerioideae</taxon>
        <taxon>Ceratopteris</taxon>
    </lineage>
</organism>
<keyword evidence="1" id="KW-1133">Transmembrane helix</keyword>
<dbReference type="Proteomes" id="UP000825935">
    <property type="component" value="Chromosome 23"/>
</dbReference>
<protein>
    <submittedName>
        <fullName evidence="2">Uncharacterized protein</fullName>
    </submittedName>
</protein>
<evidence type="ECO:0000313" key="2">
    <source>
        <dbReference type="EMBL" id="KAH7301399.1"/>
    </source>
</evidence>
<dbReference type="OrthoDB" id="1902618at2759"/>
<feature type="transmembrane region" description="Helical" evidence="1">
    <location>
        <begin position="121"/>
        <end position="139"/>
    </location>
</feature>
<gene>
    <name evidence="2" type="ORF">KP509_23G023900</name>
</gene>
<accession>A0A8T2RXU9</accession>
<keyword evidence="3" id="KW-1185">Reference proteome</keyword>
<name>A0A8T2RXU9_CERRI</name>
<dbReference type="PANTHER" id="PTHR36394">
    <property type="entry name" value="OS01G0277700 PROTEIN"/>
    <property type="match status" value="1"/>
</dbReference>
<feature type="transmembrane region" description="Helical" evidence="1">
    <location>
        <begin position="86"/>
        <end position="109"/>
    </location>
</feature>
<reference evidence="2 3" key="1">
    <citation type="submission" date="2021-08" db="EMBL/GenBank/DDBJ databases">
        <title>WGS assembly of Ceratopteris richardii.</title>
        <authorList>
            <person name="Marchant D.B."/>
            <person name="Chen G."/>
            <person name="Jenkins J."/>
            <person name="Shu S."/>
            <person name="Leebens-Mack J."/>
            <person name="Grimwood J."/>
            <person name="Schmutz J."/>
            <person name="Soltis P."/>
            <person name="Soltis D."/>
            <person name="Chen Z.-H."/>
        </authorList>
    </citation>
    <scope>NUCLEOTIDE SEQUENCE [LARGE SCALE GENOMIC DNA]</scope>
    <source>
        <strain evidence="2">Whitten #5841</strain>
        <tissue evidence="2">Leaf</tissue>
    </source>
</reference>
<dbReference type="AlphaFoldDB" id="A0A8T2RXU9"/>
<evidence type="ECO:0000313" key="3">
    <source>
        <dbReference type="Proteomes" id="UP000825935"/>
    </source>
</evidence>
<feature type="transmembrane region" description="Helical" evidence="1">
    <location>
        <begin position="186"/>
        <end position="212"/>
    </location>
</feature>
<dbReference type="EMBL" id="CM035428">
    <property type="protein sequence ID" value="KAH7301399.1"/>
    <property type="molecule type" value="Genomic_DNA"/>
</dbReference>
<feature type="transmembrane region" description="Helical" evidence="1">
    <location>
        <begin position="160"/>
        <end position="180"/>
    </location>
</feature>
<feature type="transmembrane region" description="Helical" evidence="1">
    <location>
        <begin position="224"/>
        <end position="243"/>
    </location>
</feature>
<keyword evidence="1" id="KW-0812">Transmembrane</keyword>